<feature type="domain" description="NAD-dependent epimerase/dehydratase" evidence="1">
    <location>
        <begin position="7"/>
        <end position="207"/>
    </location>
</feature>
<reference evidence="2 3" key="1">
    <citation type="submission" date="2016-10" db="EMBL/GenBank/DDBJ databases">
        <authorList>
            <person name="de Groot N.N."/>
        </authorList>
    </citation>
    <scope>NUCLEOTIDE SEQUENCE [LARGE SCALE GENOMIC DNA]</scope>
    <source>
        <strain evidence="2 3">CGMCC 4.7037</strain>
    </source>
</reference>
<evidence type="ECO:0000313" key="3">
    <source>
        <dbReference type="Proteomes" id="UP000236732"/>
    </source>
</evidence>
<keyword evidence="3" id="KW-1185">Reference proteome</keyword>
<dbReference type="AlphaFoldDB" id="A0A1H6BSA2"/>
<dbReference type="Gene3D" id="3.40.50.720">
    <property type="entry name" value="NAD(P)-binding Rossmann-like Domain"/>
    <property type="match status" value="1"/>
</dbReference>
<dbReference type="RefSeq" id="WP_103956247.1">
    <property type="nucleotide sequence ID" value="NZ_FNVT01000003.1"/>
</dbReference>
<dbReference type="InterPro" id="IPR001509">
    <property type="entry name" value="Epimerase_deHydtase"/>
</dbReference>
<gene>
    <name evidence="2" type="ORF">SAMN05444920_103602</name>
</gene>
<dbReference type="Proteomes" id="UP000236732">
    <property type="component" value="Unassembled WGS sequence"/>
</dbReference>
<organism evidence="2 3">
    <name type="scientific">Nonomuraea solani</name>
    <dbReference type="NCBI Taxonomy" id="1144553"/>
    <lineage>
        <taxon>Bacteria</taxon>
        <taxon>Bacillati</taxon>
        <taxon>Actinomycetota</taxon>
        <taxon>Actinomycetes</taxon>
        <taxon>Streptosporangiales</taxon>
        <taxon>Streptosporangiaceae</taxon>
        <taxon>Nonomuraea</taxon>
    </lineage>
</organism>
<sequence>MGKHVIAGAGQVGKHLAEHLRAQGHQVVVISRSGGGPAGVESIAADLTDRDRLTRIVKGADALHNCAGPAYPRWAQDWPPLASALLAAAEATGAVLVTAGNLYAYGPVTTPMVENLSLAPSGVKGRVRVKMWTDALAAHQAGRVRVTEIRSSDYFGPGASDQTPVGTRFVPSLLAGKSTSFLGDADQPHSWTYLPDVAAAMAIAATDERAWGRAWHTPTNPALSARALAGRLCELAGAPAPRLSRPPAPILLALELLNPVIRELKETRYQFDHPFVVDSSAFENTFGTTATPLDAALKATIAAASH</sequence>
<evidence type="ECO:0000259" key="1">
    <source>
        <dbReference type="Pfam" id="PF01370"/>
    </source>
</evidence>
<evidence type="ECO:0000313" key="2">
    <source>
        <dbReference type="EMBL" id="SEG63512.1"/>
    </source>
</evidence>
<protein>
    <submittedName>
        <fullName evidence="2">Nucleoside-diphosphate-sugar epimerase</fullName>
    </submittedName>
</protein>
<dbReference type="Pfam" id="PF01370">
    <property type="entry name" value="Epimerase"/>
    <property type="match status" value="1"/>
</dbReference>
<dbReference type="SUPFAM" id="SSF51735">
    <property type="entry name" value="NAD(P)-binding Rossmann-fold domains"/>
    <property type="match status" value="1"/>
</dbReference>
<name>A0A1H6BSA2_9ACTN</name>
<dbReference type="OrthoDB" id="8205493at2"/>
<dbReference type="PANTHER" id="PTHR43245:SF13">
    <property type="entry name" value="UDP-D-APIOSE_UDP-D-XYLOSE SYNTHASE 2"/>
    <property type="match status" value="1"/>
</dbReference>
<proteinExistence type="predicted"/>
<dbReference type="PANTHER" id="PTHR43245">
    <property type="entry name" value="BIFUNCTIONAL POLYMYXIN RESISTANCE PROTEIN ARNA"/>
    <property type="match status" value="1"/>
</dbReference>
<dbReference type="InterPro" id="IPR050177">
    <property type="entry name" value="Lipid_A_modif_metabolic_enz"/>
</dbReference>
<dbReference type="EMBL" id="FNVT01000003">
    <property type="protein sequence ID" value="SEG63512.1"/>
    <property type="molecule type" value="Genomic_DNA"/>
</dbReference>
<dbReference type="InterPro" id="IPR036291">
    <property type="entry name" value="NAD(P)-bd_dom_sf"/>
</dbReference>
<accession>A0A1H6BSA2</accession>